<dbReference type="PANTHER" id="PTHR43133:SF57">
    <property type="entry name" value="RNA POLYMERASE SIGMA-70 FACTOR"/>
    <property type="match status" value="1"/>
</dbReference>
<dbReference type="InterPro" id="IPR013324">
    <property type="entry name" value="RNA_pol_sigma_r3/r4-like"/>
</dbReference>
<feature type="domain" description="RNA polymerase sigma factor 70 region 4 type 2" evidence="6">
    <location>
        <begin position="108"/>
        <end position="160"/>
    </location>
</feature>
<evidence type="ECO:0000256" key="1">
    <source>
        <dbReference type="ARBA" id="ARBA00010641"/>
    </source>
</evidence>
<evidence type="ECO:0000259" key="5">
    <source>
        <dbReference type="Pfam" id="PF04542"/>
    </source>
</evidence>
<dbReference type="InterPro" id="IPR007627">
    <property type="entry name" value="RNA_pol_sigma70_r2"/>
</dbReference>
<evidence type="ECO:0000313" key="8">
    <source>
        <dbReference type="Proteomes" id="UP000176631"/>
    </source>
</evidence>
<evidence type="ECO:0000259" key="6">
    <source>
        <dbReference type="Pfam" id="PF08281"/>
    </source>
</evidence>
<keyword evidence="3" id="KW-0731">Sigma factor</keyword>
<dbReference type="GO" id="GO:0006352">
    <property type="term" value="P:DNA-templated transcription initiation"/>
    <property type="evidence" value="ECO:0007669"/>
    <property type="project" value="InterPro"/>
</dbReference>
<evidence type="ECO:0000313" key="7">
    <source>
        <dbReference type="EMBL" id="OGY24547.1"/>
    </source>
</evidence>
<dbReference type="InterPro" id="IPR014284">
    <property type="entry name" value="RNA_pol_sigma-70_dom"/>
</dbReference>
<dbReference type="Pfam" id="PF08281">
    <property type="entry name" value="Sigma70_r4_2"/>
    <property type="match status" value="1"/>
</dbReference>
<dbReference type="STRING" id="1802593.A2172_04990"/>
<dbReference type="Gene3D" id="1.10.10.10">
    <property type="entry name" value="Winged helix-like DNA-binding domain superfamily/Winged helix DNA-binding domain"/>
    <property type="match status" value="1"/>
</dbReference>
<dbReference type="SUPFAM" id="SSF88946">
    <property type="entry name" value="Sigma2 domain of RNA polymerase sigma factors"/>
    <property type="match status" value="1"/>
</dbReference>
<dbReference type="InterPro" id="IPR036388">
    <property type="entry name" value="WH-like_DNA-bd_sf"/>
</dbReference>
<dbReference type="Proteomes" id="UP000176631">
    <property type="component" value="Unassembled WGS sequence"/>
</dbReference>
<evidence type="ECO:0008006" key="9">
    <source>
        <dbReference type="Google" id="ProtNLM"/>
    </source>
</evidence>
<evidence type="ECO:0000256" key="2">
    <source>
        <dbReference type="ARBA" id="ARBA00023015"/>
    </source>
</evidence>
<comment type="similarity">
    <text evidence="1">Belongs to the sigma-70 factor family. ECF subfamily.</text>
</comment>
<protein>
    <recommendedName>
        <fullName evidence="9">RNA polymerase sigma factor</fullName>
    </recommendedName>
</protein>
<dbReference type="GO" id="GO:0016987">
    <property type="term" value="F:sigma factor activity"/>
    <property type="evidence" value="ECO:0007669"/>
    <property type="project" value="UniProtKB-KW"/>
</dbReference>
<comment type="caution">
    <text evidence="7">The sequence shown here is derived from an EMBL/GenBank/DDBJ whole genome shotgun (WGS) entry which is preliminary data.</text>
</comment>
<name>A0A1G1WB54_9BACT</name>
<reference evidence="7 8" key="1">
    <citation type="journal article" date="2016" name="Nat. Commun.">
        <title>Thousands of microbial genomes shed light on interconnected biogeochemical processes in an aquifer system.</title>
        <authorList>
            <person name="Anantharaman K."/>
            <person name="Brown C.T."/>
            <person name="Hug L.A."/>
            <person name="Sharon I."/>
            <person name="Castelle C.J."/>
            <person name="Probst A.J."/>
            <person name="Thomas B.C."/>
            <person name="Singh A."/>
            <person name="Wilkins M.J."/>
            <person name="Karaoz U."/>
            <person name="Brodie E.L."/>
            <person name="Williams K.H."/>
            <person name="Hubbard S.S."/>
            <person name="Banfield J.F."/>
        </authorList>
    </citation>
    <scope>NUCLEOTIDE SEQUENCE [LARGE SCALE GENOMIC DNA]</scope>
</reference>
<feature type="domain" description="RNA polymerase sigma-70 region 2" evidence="5">
    <location>
        <begin position="11"/>
        <end position="78"/>
    </location>
</feature>
<dbReference type="GO" id="GO:0003677">
    <property type="term" value="F:DNA binding"/>
    <property type="evidence" value="ECO:0007669"/>
    <property type="project" value="InterPro"/>
</dbReference>
<organism evidence="7 8">
    <name type="scientific">Candidatus Woykebacteria bacterium RBG_13_40_15</name>
    <dbReference type="NCBI Taxonomy" id="1802593"/>
    <lineage>
        <taxon>Bacteria</taxon>
        <taxon>Candidatus Woykeibacteriota</taxon>
    </lineage>
</organism>
<keyword evidence="2" id="KW-0805">Transcription regulation</keyword>
<dbReference type="CDD" id="cd06171">
    <property type="entry name" value="Sigma70_r4"/>
    <property type="match status" value="1"/>
</dbReference>
<keyword evidence="4" id="KW-0804">Transcription</keyword>
<dbReference type="AlphaFoldDB" id="A0A1G1WB54"/>
<dbReference type="EMBL" id="MHCP01000005">
    <property type="protein sequence ID" value="OGY24547.1"/>
    <property type="molecule type" value="Genomic_DNA"/>
</dbReference>
<evidence type="ECO:0000256" key="3">
    <source>
        <dbReference type="ARBA" id="ARBA00023082"/>
    </source>
</evidence>
<dbReference type="NCBIfam" id="TIGR02937">
    <property type="entry name" value="sigma70-ECF"/>
    <property type="match status" value="1"/>
</dbReference>
<dbReference type="SUPFAM" id="SSF88659">
    <property type="entry name" value="Sigma3 and sigma4 domains of RNA polymerase sigma factors"/>
    <property type="match status" value="1"/>
</dbReference>
<dbReference type="Pfam" id="PF04542">
    <property type="entry name" value="Sigma70_r2"/>
    <property type="match status" value="1"/>
</dbReference>
<dbReference type="InterPro" id="IPR013325">
    <property type="entry name" value="RNA_pol_sigma_r2"/>
</dbReference>
<proteinExistence type="inferred from homology"/>
<evidence type="ECO:0000256" key="4">
    <source>
        <dbReference type="ARBA" id="ARBA00023163"/>
    </source>
</evidence>
<dbReference type="Gene3D" id="1.10.1740.10">
    <property type="match status" value="1"/>
</dbReference>
<dbReference type="InterPro" id="IPR039425">
    <property type="entry name" value="RNA_pol_sigma-70-like"/>
</dbReference>
<dbReference type="PANTHER" id="PTHR43133">
    <property type="entry name" value="RNA POLYMERASE ECF-TYPE SIGMA FACTO"/>
    <property type="match status" value="1"/>
</dbReference>
<accession>A0A1G1WB54</accession>
<dbReference type="InterPro" id="IPR013249">
    <property type="entry name" value="RNA_pol_sigma70_r4_t2"/>
</dbReference>
<gene>
    <name evidence="7" type="ORF">A2172_04990</name>
</gene>
<sequence>MANLKKIFSKIYDQYIEKIYRFIFLKVNSEEIAQDLTSETFLRGWESFKEKEDKIDNPSAFLYQIARNLVIDHYREKGKAQFVSAEFTQILDPRPNMEENAILRSDIEQIREVLTEIKEDYQNVIIWHYLDDLSICEVAKLLDRSEEATRVLLHRALESLRKKVNNV</sequence>